<feature type="region of interest" description="Disordered" evidence="2">
    <location>
        <begin position="288"/>
        <end position="320"/>
    </location>
</feature>
<dbReference type="PANTHER" id="PTHR19879:SF1">
    <property type="entry name" value="CANNONBALL-RELATED"/>
    <property type="match status" value="1"/>
</dbReference>
<dbReference type="InterPro" id="IPR015943">
    <property type="entry name" value="WD40/YVTN_repeat-like_dom_sf"/>
</dbReference>
<proteinExistence type="predicted"/>
<keyword evidence="4" id="KW-1185">Reference proteome</keyword>
<evidence type="ECO:0000256" key="2">
    <source>
        <dbReference type="SAM" id="MobiDB-lite"/>
    </source>
</evidence>
<protein>
    <recommendedName>
        <fullName evidence="5">WD40 repeat-like protein</fullName>
    </recommendedName>
</protein>
<dbReference type="GO" id="GO:0005669">
    <property type="term" value="C:transcription factor TFIID complex"/>
    <property type="evidence" value="ECO:0007669"/>
    <property type="project" value="TreeGrafter"/>
</dbReference>
<sequence length="470" mass="51883">MAAASSQQDLLFVAQGRHILVFRIRHHARLPVLVIRLLYPGTHVPEDEINSITLEKIYGRETLVAVYDSGLTVAWCVHKEFSILWIAQNPESTWGCAISSATNMIATSANSHNIYLLSAAQGIPMPRPANADAATDKVSIETSRNDIPQFQGEHYTFQGHSDNVPCVAFSASGKYLASASIDGSFRVWSLESKACVFTFRNEHYCWAVRFVYPFFFKPIQNAASLGYSNEEFLGQPEQISENSSEHPIASEAAFLNASDEDNLNFNTETDSPISLPLVEFDIDHENDVQNGYTGSAATPDPEAIDSSDPQSLETPSEFKPEGTHATLISPLLLCTTKCDLFLVDPTNKDTPVVDSIERVTTRTALPSSIELMLFDRVAFLEWIPEMAIAIAGSLSGTVTVICIYTEPDSKRPQHRMRVVARLPEHTPTQPLYGIALYRHPENGAGVITITLYTLYLDGQLVTYEISSSCL</sequence>
<dbReference type="OrthoDB" id="5591786at2759"/>
<dbReference type="GO" id="GO:0006367">
    <property type="term" value="P:transcription initiation at RNA polymerase II promoter"/>
    <property type="evidence" value="ECO:0007669"/>
    <property type="project" value="TreeGrafter"/>
</dbReference>
<dbReference type="PANTHER" id="PTHR19879">
    <property type="entry name" value="TRANSCRIPTION INITIATION FACTOR TFIID"/>
    <property type="match status" value="1"/>
</dbReference>
<dbReference type="SMART" id="SM00320">
    <property type="entry name" value="WD40"/>
    <property type="match status" value="2"/>
</dbReference>
<dbReference type="InterPro" id="IPR036322">
    <property type="entry name" value="WD40_repeat_dom_sf"/>
</dbReference>
<evidence type="ECO:0008006" key="5">
    <source>
        <dbReference type="Google" id="ProtNLM"/>
    </source>
</evidence>
<dbReference type="PROSITE" id="PS50082">
    <property type="entry name" value="WD_REPEATS_2"/>
    <property type="match status" value="1"/>
</dbReference>
<dbReference type="PROSITE" id="PS50294">
    <property type="entry name" value="WD_REPEATS_REGION"/>
    <property type="match status" value="1"/>
</dbReference>
<dbReference type="GO" id="GO:0016251">
    <property type="term" value="F:RNA polymerase II general transcription initiation factor activity"/>
    <property type="evidence" value="ECO:0007669"/>
    <property type="project" value="TreeGrafter"/>
</dbReference>
<evidence type="ECO:0000313" key="4">
    <source>
        <dbReference type="Proteomes" id="UP001139887"/>
    </source>
</evidence>
<organism evidence="3 4">
    <name type="scientific">Coemansia brasiliensis</name>
    <dbReference type="NCBI Taxonomy" id="2650707"/>
    <lineage>
        <taxon>Eukaryota</taxon>
        <taxon>Fungi</taxon>
        <taxon>Fungi incertae sedis</taxon>
        <taxon>Zoopagomycota</taxon>
        <taxon>Kickxellomycotina</taxon>
        <taxon>Kickxellomycetes</taxon>
        <taxon>Kickxellales</taxon>
        <taxon>Kickxellaceae</taxon>
        <taxon>Coemansia</taxon>
    </lineage>
</organism>
<dbReference type="Proteomes" id="UP001139887">
    <property type="component" value="Unassembled WGS sequence"/>
</dbReference>
<dbReference type="Pfam" id="PF00400">
    <property type="entry name" value="WD40"/>
    <property type="match status" value="1"/>
</dbReference>
<reference evidence="3" key="1">
    <citation type="submission" date="2022-07" db="EMBL/GenBank/DDBJ databases">
        <title>Phylogenomic reconstructions and comparative analyses of Kickxellomycotina fungi.</title>
        <authorList>
            <person name="Reynolds N.K."/>
            <person name="Stajich J.E."/>
            <person name="Barry K."/>
            <person name="Grigoriev I.V."/>
            <person name="Crous P."/>
            <person name="Smith M.E."/>
        </authorList>
    </citation>
    <scope>NUCLEOTIDE SEQUENCE</scope>
    <source>
        <strain evidence="3">NRRL 1566</strain>
    </source>
</reference>
<dbReference type="InterPro" id="IPR001680">
    <property type="entry name" value="WD40_rpt"/>
</dbReference>
<dbReference type="Gene3D" id="2.130.10.10">
    <property type="entry name" value="YVTN repeat-like/Quinoprotein amine dehydrogenase"/>
    <property type="match status" value="1"/>
</dbReference>
<name>A0A9W8ICL4_9FUNG</name>
<dbReference type="SUPFAM" id="SSF50978">
    <property type="entry name" value="WD40 repeat-like"/>
    <property type="match status" value="1"/>
</dbReference>
<keyword evidence="1" id="KW-0853">WD repeat</keyword>
<dbReference type="AlphaFoldDB" id="A0A9W8ICL4"/>
<comment type="caution">
    <text evidence="3">The sequence shown here is derived from an EMBL/GenBank/DDBJ whole genome shotgun (WGS) entry which is preliminary data.</text>
</comment>
<accession>A0A9W8ICL4</accession>
<dbReference type="EMBL" id="JANBUW010000222">
    <property type="protein sequence ID" value="KAJ2848038.1"/>
    <property type="molecule type" value="Genomic_DNA"/>
</dbReference>
<feature type="repeat" description="WD" evidence="1">
    <location>
        <begin position="157"/>
        <end position="198"/>
    </location>
</feature>
<evidence type="ECO:0000256" key="1">
    <source>
        <dbReference type="PROSITE-ProRule" id="PRU00221"/>
    </source>
</evidence>
<gene>
    <name evidence="3" type="ORF">IWW36_003529</name>
</gene>
<evidence type="ECO:0000313" key="3">
    <source>
        <dbReference type="EMBL" id="KAJ2848038.1"/>
    </source>
</evidence>